<proteinExistence type="predicted"/>
<feature type="non-terminal residue" evidence="5">
    <location>
        <position position="1"/>
    </location>
</feature>
<dbReference type="PRINTS" id="PR00401">
    <property type="entry name" value="SH2DOMAIN"/>
</dbReference>
<evidence type="ECO:0000259" key="4">
    <source>
        <dbReference type="PROSITE" id="PS50001"/>
    </source>
</evidence>
<accession>A0AAV5WET8</accession>
<protein>
    <recommendedName>
        <fullName evidence="4">SH2 domain-containing protein</fullName>
    </recommendedName>
</protein>
<dbReference type="SMART" id="SM00462">
    <property type="entry name" value="PTB"/>
    <property type="match status" value="1"/>
</dbReference>
<dbReference type="PROSITE" id="PS50001">
    <property type="entry name" value="SH2"/>
    <property type="match status" value="1"/>
</dbReference>
<dbReference type="Gene3D" id="2.30.29.30">
    <property type="entry name" value="Pleckstrin-homology domain (PH domain)/Phosphotyrosine-binding domain (PTB)"/>
    <property type="match status" value="1"/>
</dbReference>
<evidence type="ECO:0000313" key="5">
    <source>
        <dbReference type="EMBL" id="GMT28873.1"/>
    </source>
</evidence>
<dbReference type="Proteomes" id="UP001432322">
    <property type="component" value="Unassembled WGS sequence"/>
</dbReference>
<dbReference type="AlphaFoldDB" id="A0AAV5WET8"/>
<dbReference type="SUPFAM" id="SSF50729">
    <property type="entry name" value="PH domain-like"/>
    <property type="match status" value="1"/>
</dbReference>
<keyword evidence="1 2" id="KW-0727">SH2 domain</keyword>
<gene>
    <name evidence="5" type="ORF">PFISCL1PPCAC_20170</name>
</gene>
<dbReference type="InterPro" id="IPR051235">
    <property type="entry name" value="CEP152/SHC-Transforming"/>
</dbReference>
<dbReference type="Pfam" id="PF00017">
    <property type="entry name" value="SH2"/>
    <property type="match status" value="1"/>
</dbReference>
<evidence type="ECO:0000256" key="2">
    <source>
        <dbReference type="PROSITE-ProRule" id="PRU00191"/>
    </source>
</evidence>
<keyword evidence="6" id="KW-1185">Reference proteome</keyword>
<dbReference type="EMBL" id="BTSY01000005">
    <property type="protein sequence ID" value="GMT28873.1"/>
    <property type="molecule type" value="Genomic_DNA"/>
</dbReference>
<evidence type="ECO:0000313" key="6">
    <source>
        <dbReference type="Proteomes" id="UP001432322"/>
    </source>
</evidence>
<dbReference type="InterPro" id="IPR000980">
    <property type="entry name" value="SH2"/>
</dbReference>
<dbReference type="InterPro" id="IPR006020">
    <property type="entry name" value="PTB/PI_dom"/>
</dbReference>
<evidence type="ECO:0000256" key="3">
    <source>
        <dbReference type="SAM" id="MobiDB-lite"/>
    </source>
</evidence>
<dbReference type="Pfam" id="PF00640">
    <property type="entry name" value="PID"/>
    <property type="match status" value="1"/>
</dbReference>
<dbReference type="SMART" id="SM00252">
    <property type="entry name" value="SH2"/>
    <property type="match status" value="1"/>
</dbReference>
<dbReference type="Gene3D" id="3.30.505.10">
    <property type="entry name" value="SH2 domain"/>
    <property type="match status" value="1"/>
</dbReference>
<dbReference type="PANTHER" id="PTHR10337">
    <property type="entry name" value="SHC TRANSFORMING PROTEIN"/>
    <property type="match status" value="1"/>
</dbReference>
<evidence type="ECO:0000256" key="1">
    <source>
        <dbReference type="ARBA" id="ARBA00022999"/>
    </source>
</evidence>
<dbReference type="InterPro" id="IPR036860">
    <property type="entry name" value="SH2_dom_sf"/>
</dbReference>
<organism evidence="5 6">
    <name type="scientific">Pristionchus fissidentatus</name>
    <dbReference type="NCBI Taxonomy" id="1538716"/>
    <lineage>
        <taxon>Eukaryota</taxon>
        <taxon>Metazoa</taxon>
        <taxon>Ecdysozoa</taxon>
        <taxon>Nematoda</taxon>
        <taxon>Chromadorea</taxon>
        <taxon>Rhabditida</taxon>
        <taxon>Rhabditina</taxon>
        <taxon>Diplogasteromorpha</taxon>
        <taxon>Diplogasteroidea</taxon>
        <taxon>Neodiplogasteridae</taxon>
        <taxon>Pristionchus</taxon>
    </lineage>
</organism>
<feature type="compositionally biased region" description="Basic and acidic residues" evidence="3">
    <location>
        <begin position="192"/>
        <end position="202"/>
    </location>
</feature>
<dbReference type="GO" id="GO:0005886">
    <property type="term" value="C:plasma membrane"/>
    <property type="evidence" value="ECO:0007669"/>
    <property type="project" value="TreeGrafter"/>
</dbReference>
<dbReference type="SUPFAM" id="SSF55550">
    <property type="entry name" value="SH2 domain"/>
    <property type="match status" value="1"/>
</dbReference>
<dbReference type="PANTHER" id="PTHR10337:SF11">
    <property type="entry name" value="DSHC PROTEIN"/>
    <property type="match status" value="1"/>
</dbReference>
<comment type="caution">
    <text evidence="5">The sequence shown here is derived from an EMBL/GenBank/DDBJ whole genome shotgun (WGS) entry which is preliminary data.</text>
</comment>
<dbReference type="GO" id="GO:0007169">
    <property type="term" value="P:cell surface receptor protein tyrosine kinase signaling pathway"/>
    <property type="evidence" value="ECO:0007669"/>
    <property type="project" value="TreeGrafter"/>
</dbReference>
<sequence length="331" mass="36772">LLVSPLSMTPSPDDSEVRELSQSGIQFIATYVGSIPIKASLRDMRSTELRLRVVKRAILSVAAKAPRPGFDDDTIRPEEDSVAALLVGDGLPLIKNVQVALNVSSKAISMSHADPSQPEKNGGLVSRHQLSFISFAGVGDASHNDLLGYIAKVKDDRRCHVVRLHDVRVSRVMMCVNKAMELNSAKLQPRPIESHHGEHSSYDSRLNQSSGGEELPDRSLSRESFDALSRQPWYHGLLSREETERMLIHIGDFLVRQSSRAPGQAILSGRDGARIQHVLLMDEGTGQVRTNDQQFRTVVDLVNFYYGNKQPIHSEDCLIRLLRPILRTEDA</sequence>
<dbReference type="GO" id="GO:0030971">
    <property type="term" value="F:receptor tyrosine kinase binding"/>
    <property type="evidence" value="ECO:0007669"/>
    <property type="project" value="TreeGrafter"/>
</dbReference>
<feature type="region of interest" description="Disordered" evidence="3">
    <location>
        <begin position="186"/>
        <end position="223"/>
    </location>
</feature>
<name>A0AAV5WET8_9BILA</name>
<reference evidence="5" key="1">
    <citation type="submission" date="2023-10" db="EMBL/GenBank/DDBJ databases">
        <title>Genome assembly of Pristionchus species.</title>
        <authorList>
            <person name="Yoshida K."/>
            <person name="Sommer R.J."/>
        </authorList>
    </citation>
    <scope>NUCLEOTIDE SEQUENCE</scope>
    <source>
        <strain evidence="5">RS5133</strain>
    </source>
</reference>
<feature type="domain" description="SH2" evidence="4">
    <location>
        <begin position="233"/>
        <end position="325"/>
    </location>
</feature>
<dbReference type="InterPro" id="IPR011993">
    <property type="entry name" value="PH-like_dom_sf"/>
</dbReference>